<dbReference type="RefSeq" id="WP_340334392.1">
    <property type="nucleotide sequence ID" value="NZ_JBBKZS010000002.1"/>
</dbReference>
<sequence length="395" mass="43695">MQRKEEFLVFGSPQIEQDDIDAVESVLRSGWLGTGPKVAQFEREFALYRGARHSMALNSCTAALHLSLLASGVGPGDEVITTPMTFCATVNAIIHAGAKPVLADIDPKTLNIDPAQVLQKITPRTRAIVPVHFAGRPCDMDALMAIAGHHGIKVIEDCAHAIETEYHGHSAGTIGDFGCFSFYVTKNIVTGEGGMVFARREEDAARIKILGLHGMSKDAWKRFSDEGYKHYYVVAAGFKYNMMDLQAAIGLKQLERVERYWRRREAIWTRYMDELADLPLELPARVAPHTRHGHHLFTIHVDAKRCGISRDAFLDAMTAQGIGVGVHYLSLNEHPYYQETYGWRPEDAPHAHRVGRQTVSLPISAKLSDADVTRVIGAVRSTLHAQDMRAAATAC</sequence>
<dbReference type="Proteomes" id="UP001367030">
    <property type="component" value="Unassembled WGS sequence"/>
</dbReference>
<organism evidence="3 4">
    <name type="scientific">Variovorax robiniae</name>
    <dbReference type="NCBI Taxonomy" id="1836199"/>
    <lineage>
        <taxon>Bacteria</taxon>
        <taxon>Pseudomonadati</taxon>
        <taxon>Pseudomonadota</taxon>
        <taxon>Betaproteobacteria</taxon>
        <taxon>Burkholderiales</taxon>
        <taxon>Comamonadaceae</taxon>
        <taxon>Variovorax</taxon>
    </lineage>
</organism>
<keyword evidence="3" id="KW-0808">Transferase</keyword>
<dbReference type="EC" id="2.6.1.-" evidence="3"/>
<dbReference type="InterPro" id="IPR015421">
    <property type="entry name" value="PyrdxlP-dep_Trfase_major"/>
</dbReference>
<evidence type="ECO:0000256" key="1">
    <source>
        <dbReference type="ARBA" id="ARBA00037999"/>
    </source>
</evidence>
<comment type="similarity">
    <text evidence="1 2">Belongs to the DegT/DnrJ/EryC1 family.</text>
</comment>
<dbReference type="Gene3D" id="3.90.1150.10">
    <property type="entry name" value="Aspartate Aminotransferase, domain 1"/>
    <property type="match status" value="1"/>
</dbReference>
<keyword evidence="3" id="KW-0032">Aminotransferase</keyword>
<proteinExistence type="inferred from homology"/>
<evidence type="ECO:0000313" key="3">
    <source>
        <dbReference type="EMBL" id="MEJ8854323.1"/>
    </source>
</evidence>
<dbReference type="Pfam" id="PF01041">
    <property type="entry name" value="DegT_DnrJ_EryC1"/>
    <property type="match status" value="1"/>
</dbReference>
<dbReference type="PANTHER" id="PTHR30244">
    <property type="entry name" value="TRANSAMINASE"/>
    <property type="match status" value="1"/>
</dbReference>
<keyword evidence="4" id="KW-1185">Reference proteome</keyword>
<evidence type="ECO:0000313" key="4">
    <source>
        <dbReference type="Proteomes" id="UP001367030"/>
    </source>
</evidence>
<dbReference type="SUPFAM" id="SSF53383">
    <property type="entry name" value="PLP-dependent transferases"/>
    <property type="match status" value="1"/>
</dbReference>
<name>A0ABU8X3E7_9BURK</name>
<dbReference type="PIRSF" id="PIRSF000390">
    <property type="entry name" value="PLP_StrS"/>
    <property type="match status" value="1"/>
</dbReference>
<dbReference type="GO" id="GO:0008483">
    <property type="term" value="F:transaminase activity"/>
    <property type="evidence" value="ECO:0007669"/>
    <property type="project" value="UniProtKB-KW"/>
</dbReference>
<dbReference type="PANTHER" id="PTHR30244:SF34">
    <property type="entry name" value="DTDP-4-AMINO-4,6-DIDEOXYGALACTOSE TRANSAMINASE"/>
    <property type="match status" value="1"/>
</dbReference>
<dbReference type="InterPro" id="IPR015422">
    <property type="entry name" value="PyrdxlP-dep_Trfase_small"/>
</dbReference>
<dbReference type="Gene3D" id="3.40.640.10">
    <property type="entry name" value="Type I PLP-dependent aspartate aminotransferase-like (Major domain)"/>
    <property type="match status" value="1"/>
</dbReference>
<gene>
    <name evidence="3" type="ORF">WKW79_07070</name>
</gene>
<dbReference type="InterPro" id="IPR015424">
    <property type="entry name" value="PyrdxlP-dep_Trfase"/>
</dbReference>
<dbReference type="EMBL" id="JBBKZS010000002">
    <property type="protein sequence ID" value="MEJ8854323.1"/>
    <property type="molecule type" value="Genomic_DNA"/>
</dbReference>
<dbReference type="CDD" id="cd00616">
    <property type="entry name" value="AHBA_syn"/>
    <property type="match status" value="1"/>
</dbReference>
<protein>
    <submittedName>
        <fullName evidence="3">DegT/DnrJ/EryC1/StrS family aminotransferase</fullName>
        <ecNumber evidence="3">2.6.1.-</ecNumber>
    </submittedName>
</protein>
<evidence type="ECO:0000256" key="2">
    <source>
        <dbReference type="RuleBase" id="RU004508"/>
    </source>
</evidence>
<dbReference type="InterPro" id="IPR000653">
    <property type="entry name" value="DegT/StrS_aminotransferase"/>
</dbReference>
<keyword evidence="2" id="KW-0663">Pyridoxal phosphate</keyword>
<comment type="caution">
    <text evidence="3">The sequence shown here is derived from an EMBL/GenBank/DDBJ whole genome shotgun (WGS) entry which is preliminary data.</text>
</comment>
<reference evidence="3 4" key="1">
    <citation type="submission" date="2024-03" db="EMBL/GenBank/DDBJ databases">
        <title>Novel species of the genus Variovorax.</title>
        <authorList>
            <person name="Liu Q."/>
            <person name="Xin Y.-H."/>
        </authorList>
    </citation>
    <scope>NUCLEOTIDE SEQUENCE [LARGE SCALE GENOMIC DNA]</scope>
    <source>
        <strain evidence="3 4">KACC 18901</strain>
    </source>
</reference>
<accession>A0ABU8X3E7</accession>